<dbReference type="Gene3D" id="3.90.550.10">
    <property type="entry name" value="Spore Coat Polysaccharide Biosynthesis Protein SpsA, Chain A"/>
    <property type="match status" value="1"/>
</dbReference>
<dbReference type="InterPro" id="IPR049577">
    <property type="entry name" value="GMPP_N"/>
</dbReference>
<keyword evidence="4" id="KW-1185">Reference proteome</keyword>
<dbReference type="PANTHER" id="PTHR46390:SF1">
    <property type="entry name" value="MANNOSE-1-PHOSPHATE GUANYLYLTRANSFERASE"/>
    <property type="match status" value="1"/>
</dbReference>
<evidence type="ECO:0000259" key="2">
    <source>
        <dbReference type="Pfam" id="PF22640"/>
    </source>
</evidence>
<evidence type="ECO:0000313" key="3">
    <source>
        <dbReference type="EMBL" id="SMG47624.1"/>
    </source>
</evidence>
<dbReference type="InterPro" id="IPR029044">
    <property type="entry name" value="Nucleotide-diphossugar_trans"/>
</dbReference>
<name>A0A1X7L2A1_9SPHI</name>
<evidence type="ECO:0000259" key="1">
    <source>
        <dbReference type="Pfam" id="PF00483"/>
    </source>
</evidence>
<protein>
    <submittedName>
        <fullName evidence="3">Mannose-1-phosphate guanylyltransferase</fullName>
    </submittedName>
</protein>
<feature type="domain" description="Nucleotidyl transferase" evidence="1">
    <location>
        <begin position="6"/>
        <end position="263"/>
    </location>
</feature>
<dbReference type="Pfam" id="PF00483">
    <property type="entry name" value="NTP_transferase"/>
    <property type="match status" value="1"/>
</dbReference>
<reference evidence="3 4" key="1">
    <citation type="submission" date="2017-04" db="EMBL/GenBank/DDBJ databases">
        <authorList>
            <person name="Afonso C.L."/>
            <person name="Miller P.J."/>
            <person name="Scott M.A."/>
            <person name="Spackman E."/>
            <person name="Goraichik I."/>
            <person name="Dimitrov K.M."/>
            <person name="Suarez D.L."/>
            <person name="Swayne D.E."/>
        </authorList>
    </citation>
    <scope>NUCLEOTIDE SEQUENCE [LARGE SCALE GENOMIC DNA]</scope>
    <source>
        <strain evidence="3 4">DSM 22418</strain>
    </source>
</reference>
<keyword evidence="3" id="KW-0548">Nucleotidyltransferase</keyword>
<gene>
    <name evidence="3" type="ORF">SAMN05660862_3461</name>
</gene>
<organism evidence="3 4">
    <name type="scientific">Sphingobacterium psychroaquaticum</name>
    <dbReference type="NCBI Taxonomy" id="561061"/>
    <lineage>
        <taxon>Bacteria</taxon>
        <taxon>Pseudomonadati</taxon>
        <taxon>Bacteroidota</taxon>
        <taxon>Sphingobacteriia</taxon>
        <taxon>Sphingobacteriales</taxon>
        <taxon>Sphingobacteriaceae</taxon>
        <taxon>Sphingobacterium</taxon>
    </lineage>
</organism>
<dbReference type="Proteomes" id="UP000192980">
    <property type="component" value="Unassembled WGS sequence"/>
</dbReference>
<dbReference type="GO" id="GO:0004475">
    <property type="term" value="F:mannose-1-phosphate guanylyltransferase (GTP) activity"/>
    <property type="evidence" value="ECO:0007669"/>
    <property type="project" value="InterPro"/>
</dbReference>
<sequence length="329" mass="36522">MSNVINVILSGGVGSRLWPLSRKSKPKQYLPFFQNKSLFGLTIERNEKVCNHVLLVGSVQNIDLAKEELSKVSHDIIVEAVPRNTAAAIAFAALSTDPDDILVVTPSDHLIEGEEQYLQALKRGIEFAKEGFLVTFGINPTRPETGYGYIEAAGTDVLSFREKPNYETAKDFIKQGNFFWNSGIFCFKASTYLQELERFDPKLYTAAKAAFDGAKDGVLDEELSMRIPSKSVDYAIMERSDSIKVVPSFFQWSDMGSFDSLYDYLITKGHPKDEAGNVVIGGSKHTVFLGLKNCIVVNTDDAVLIMDKAHAQDVKHVYETLEKEGSTLV</sequence>
<dbReference type="PANTHER" id="PTHR46390">
    <property type="entry name" value="MANNOSE-1-PHOSPHATE GUANYLYLTRANSFERASE"/>
    <property type="match status" value="1"/>
</dbReference>
<evidence type="ECO:0000313" key="4">
    <source>
        <dbReference type="Proteomes" id="UP000192980"/>
    </source>
</evidence>
<feature type="domain" description="MannoseP isomerase/GMP-like beta-helix" evidence="2">
    <location>
        <begin position="276"/>
        <end position="321"/>
    </location>
</feature>
<dbReference type="InterPro" id="IPR005835">
    <property type="entry name" value="NTP_transferase_dom"/>
</dbReference>
<accession>A0A1X7L2A1</accession>
<dbReference type="OrthoDB" id="9806359at2"/>
<dbReference type="RefSeq" id="WP_085474140.1">
    <property type="nucleotide sequence ID" value="NZ_CP038029.1"/>
</dbReference>
<dbReference type="AlphaFoldDB" id="A0A1X7L2A1"/>
<dbReference type="SUPFAM" id="SSF159283">
    <property type="entry name" value="Guanosine diphospho-D-mannose pyrophosphorylase/mannose-6-phosphate isomerase linker domain"/>
    <property type="match status" value="1"/>
</dbReference>
<proteinExistence type="predicted"/>
<dbReference type="SUPFAM" id="SSF53448">
    <property type="entry name" value="Nucleotide-diphospho-sugar transferases"/>
    <property type="match status" value="1"/>
</dbReference>
<dbReference type="InterPro" id="IPR054566">
    <property type="entry name" value="ManC/GMP-like_b-helix"/>
</dbReference>
<dbReference type="Pfam" id="PF22640">
    <property type="entry name" value="ManC_GMP_beta-helix"/>
    <property type="match status" value="1"/>
</dbReference>
<dbReference type="GO" id="GO:0009298">
    <property type="term" value="P:GDP-mannose biosynthetic process"/>
    <property type="evidence" value="ECO:0007669"/>
    <property type="project" value="TreeGrafter"/>
</dbReference>
<keyword evidence="3" id="KW-0808">Transferase</keyword>
<dbReference type="EMBL" id="FXAU01000007">
    <property type="protein sequence ID" value="SMG47624.1"/>
    <property type="molecule type" value="Genomic_DNA"/>
</dbReference>
<dbReference type="InterPro" id="IPR051161">
    <property type="entry name" value="Mannose-6P_isomerase_type2"/>
</dbReference>
<dbReference type="CDD" id="cd02509">
    <property type="entry name" value="GDP-M1P_Guanylyltransferase"/>
    <property type="match status" value="1"/>
</dbReference>
<dbReference type="STRING" id="561061.SAMN05660862_3461"/>